<dbReference type="HOGENOM" id="CLU_1084151_0_0_1"/>
<gene>
    <name evidence="3" type="ORF">GUITHDRAFT_147486</name>
</gene>
<reference evidence="5" key="2">
    <citation type="submission" date="2012-11" db="EMBL/GenBank/DDBJ databases">
        <authorList>
            <person name="Kuo A."/>
            <person name="Curtis B.A."/>
            <person name="Tanifuji G."/>
            <person name="Burki F."/>
            <person name="Gruber A."/>
            <person name="Irimia M."/>
            <person name="Maruyama S."/>
            <person name="Arias M.C."/>
            <person name="Ball S.G."/>
            <person name="Gile G.H."/>
            <person name="Hirakawa Y."/>
            <person name="Hopkins J.F."/>
            <person name="Rensing S.A."/>
            <person name="Schmutz J."/>
            <person name="Symeonidi A."/>
            <person name="Elias M."/>
            <person name="Eveleigh R.J."/>
            <person name="Herman E.K."/>
            <person name="Klute M.J."/>
            <person name="Nakayama T."/>
            <person name="Obornik M."/>
            <person name="Reyes-Prieto A."/>
            <person name="Armbrust E.V."/>
            <person name="Aves S.J."/>
            <person name="Beiko R.G."/>
            <person name="Coutinho P."/>
            <person name="Dacks J.B."/>
            <person name="Durnford D.G."/>
            <person name="Fast N.M."/>
            <person name="Green B.R."/>
            <person name="Grisdale C."/>
            <person name="Hempe F."/>
            <person name="Henrissat B."/>
            <person name="Hoppner M.P."/>
            <person name="Ishida K.-I."/>
            <person name="Kim E."/>
            <person name="Koreny L."/>
            <person name="Kroth P.G."/>
            <person name="Liu Y."/>
            <person name="Malik S.-B."/>
            <person name="Maier U.G."/>
            <person name="McRose D."/>
            <person name="Mock T."/>
            <person name="Neilson J.A."/>
            <person name="Onodera N.T."/>
            <person name="Poole A.M."/>
            <person name="Pritham E.J."/>
            <person name="Richards T.A."/>
            <person name="Rocap G."/>
            <person name="Roy S.W."/>
            <person name="Sarai C."/>
            <person name="Schaack S."/>
            <person name="Shirato S."/>
            <person name="Slamovits C.H."/>
            <person name="Spencer D.F."/>
            <person name="Suzuki S."/>
            <person name="Worden A.Z."/>
            <person name="Zauner S."/>
            <person name="Barry K."/>
            <person name="Bell C."/>
            <person name="Bharti A.K."/>
            <person name="Crow J.A."/>
            <person name="Grimwood J."/>
            <person name="Kramer R."/>
            <person name="Lindquist E."/>
            <person name="Lucas S."/>
            <person name="Salamov A."/>
            <person name="McFadden G.I."/>
            <person name="Lane C.E."/>
            <person name="Keeling P.J."/>
            <person name="Gray M.W."/>
            <person name="Grigoriev I.V."/>
            <person name="Archibald J.M."/>
        </authorList>
    </citation>
    <scope>NUCLEOTIDE SEQUENCE</scope>
    <source>
        <strain evidence="5">CCMP2712</strain>
    </source>
</reference>
<dbReference type="RefSeq" id="XP_005821004.1">
    <property type="nucleotide sequence ID" value="XM_005820947.1"/>
</dbReference>
<dbReference type="EMBL" id="JH993121">
    <property type="protein sequence ID" value="EKX34024.1"/>
    <property type="molecule type" value="Genomic_DNA"/>
</dbReference>
<dbReference type="AlphaFoldDB" id="L1IDN7"/>
<dbReference type="OrthoDB" id="515692at2759"/>
<reference evidence="3 5" key="1">
    <citation type="journal article" date="2012" name="Nature">
        <title>Algal genomes reveal evolutionary mosaicism and the fate of nucleomorphs.</title>
        <authorList>
            <consortium name="DOE Joint Genome Institute"/>
            <person name="Curtis B.A."/>
            <person name="Tanifuji G."/>
            <person name="Burki F."/>
            <person name="Gruber A."/>
            <person name="Irimia M."/>
            <person name="Maruyama S."/>
            <person name="Arias M.C."/>
            <person name="Ball S.G."/>
            <person name="Gile G.H."/>
            <person name="Hirakawa Y."/>
            <person name="Hopkins J.F."/>
            <person name="Kuo A."/>
            <person name="Rensing S.A."/>
            <person name="Schmutz J."/>
            <person name="Symeonidi A."/>
            <person name="Elias M."/>
            <person name="Eveleigh R.J."/>
            <person name="Herman E.K."/>
            <person name="Klute M.J."/>
            <person name="Nakayama T."/>
            <person name="Obornik M."/>
            <person name="Reyes-Prieto A."/>
            <person name="Armbrust E.V."/>
            <person name="Aves S.J."/>
            <person name="Beiko R.G."/>
            <person name="Coutinho P."/>
            <person name="Dacks J.B."/>
            <person name="Durnford D.G."/>
            <person name="Fast N.M."/>
            <person name="Green B.R."/>
            <person name="Grisdale C.J."/>
            <person name="Hempel F."/>
            <person name="Henrissat B."/>
            <person name="Hoppner M.P."/>
            <person name="Ishida K."/>
            <person name="Kim E."/>
            <person name="Koreny L."/>
            <person name="Kroth P.G."/>
            <person name="Liu Y."/>
            <person name="Malik S.B."/>
            <person name="Maier U.G."/>
            <person name="McRose D."/>
            <person name="Mock T."/>
            <person name="Neilson J.A."/>
            <person name="Onodera N.T."/>
            <person name="Poole A.M."/>
            <person name="Pritham E.J."/>
            <person name="Richards T.A."/>
            <person name="Rocap G."/>
            <person name="Roy S.W."/>
            <person name="Sarai C."/>
            <person name="Schaack S."/>
            <person name="Shirato S."/>
            <person name="Slamovits C.H."/>
            <person name="Spencer D.F."/>
            <person name="Suzuki S."/>
            <person name="Worden A.Z."/>
            <person name="Zauner S."/>
            <person name="Barry K."/>
            <person name="Bell C."/>
            <person name="Bharti A.K."/>
            <person name="Crow J.A."/>
            <person name="Grimwood J."/>
            <person name="Kramer R."/>
            <person name="Lindquist E."/>
            <person name="Lucas S."/>
            <person name="Salamov A."/>
            <person name="McFadden G.I."/>
            <person name="Lane C.E."/>
            <person name="Keeling P.J."/>
            <person name="Gray M.W."/>
            <person name="Grigoriev I.V."/>
            <person name="Archibald J.M."/>
        </authorList>
    </citation>
    <scope>NUCLEOTIDE SEQUENCE</scope>
    <source>
        <strain evidence="3 5">CCMP2712</strain>
    </source>
</reference>
<evidence type="ECO:0008006" key="6">
    <source>
        <dbReference type="Google" id="ProtNLM"/>
    </source>
</evidence>
<evidence type="ECO:0000313" key="3">
    <source>
        <dbReference type="EMBL" id="EKX34024.1"/>
    </source>
</evidence>
<keyword evidence="1" id="KW-0677">Repeat</keyword>
<dbReference type="Proteomes" id="UP000011087">
    <property type="component" value="Unassembled WGS sequence"/>
</dbReference>
<dbReference type="Gene3D" id="1.25.40.10">
    <property type="entry name" value="Tetratricopeptide repeat domain"/>
    <property type="match status" value="1"/>
</dbReference>
<organism evidence="3">
    <name type="scientific">Guillardia theta (strain CCMP2712)</name>
    <name type="common">Cryptophyte</name>
    <dbReference type="NCBI Taxonomy" id="905079"/>
    <lineage>
        <taxon>Eukaryota</taxon>
        <taxon>Cryptophyceae</taxon>
        <taxon>Pyrenomonadales</taxon>
        <taxon>Geminigeraceae</taxon>
        <taxon>Guillardia</taxon>
    </lineage>
</organism>
<evidence type="ECO:0000313" key="4">
    <source>
        <dbReference type="EnsemblProtists" id="EKX34024"/>
    </source>
</evidence>
<evidence type="ECO:0000256" key="2">
    <source>
        <dbReference type="ARBA" id="ARBA00022803"/>
    </source>
</evidence>
<accession>L1IDN7</accession>
<dbReference type="EnsemblProtists" id="EKX34024">
    <property type="protein sequence ID" value="EKX34024"/>
    <property type="gene ID" value="GUITHDRAFT_147486"/>
</dbReference>
<sequence length="257" mass="28657">MMVESMPARQLKHELEKLKIDYSDCVEKADLVRKLKKGLLAKREEQVLNSKAAANFAFGRRSYAVAIRHYNDALAACQVEDDDVESNIIRSAEPQILCNKSISFLRMNQAILALESAQKSISKFPEFVKGYLRAAAAQSALGKQSAALLLLDTGISILQRDHNLEEEISFDQPDSDPNAKKAYEDMMALRRGVLELIGKQGDAETSLEGPRFLNEEIQNPAVTNSILLQLSEDILTDVLGNYLEAWDLNLLSCASRR</sequence>
<dbReference type="KEGG" id="gtt:GUITHDRAFT_147486"/>
<evidence type="ECO:0000256" key="1">
    <source>
        <dbReference type="ARBA" id="ARBA00022737"/>
    </source>
</evidence>
<protein>
    <recommendedName>
        <fullName evidence="6">SAP domain-containing protein</fullName>
    </recommendedName>
</protein>
<evidence type="ECO:0000313" key="5">
    <source>
        <dbReference type="Proteomes" id="UP000011087"/>
    </source>
</evidence>
<dbReference type="PaxDb" id="55529-EKX34024"/>
<keyword evidence="5" id="KW-1185">Reference proteome</keyword>
<name>L1IDN7_GUITC</name>
<dbReference type="GeneID" id="17290770"/>
<dbReference type="SUPFAM" id="SSF48452">
    <property type="entry name" value="TPR-like"/>
    <property type="match status" value="1"/>
</dbReference>
<dbReference type="InterPro" id="IPR011990">
    <property type="entry name" value="TPR-like_helical_dom_sf"/>
</dbReference>
<proteinExistence type="predicted"/>
<reference evidence="4" key="3">
    <citation type="submission" date="2015-06" db="UniProtKB">
        <authorList>
            <consortium name="EnsemblProtists"/>
        </authorList>
    </citation>
    <scope>IDENTIFICATION</scope>
</reference>
<dbReference type="PANTHER" id="PTHR22904:SF523">
    <property type="entry name" value="STRESS-INDUCED-PHOSPHOPROTEIN 1"/>
    <property type="match status" value="1"/>
</dbReference>
<feature type="non-terminal residue" evidence="3">
    <location>
        <position position="1"/>
    </location>
</feature>
<dbReference type="GO" id="GO:0051879">
    <property type="term" value="F:Hsp90 protein binding"/>
    <property type="evidence" value="ECO:0007669"/>
    <property type="project" value="TreeGrafter"/>
</dbReference>
<keyword evidence="2" id="KW-0802">TPR repeat</keyword>
<dbReference type="PANTHER" id="PTHR22904">
    <property type="entry name" value="TPR REPEAT CONTAINING PROTEIN"/>
    <property type="match status" value="1"/>
</dbReference>